<feature type="region of interest" description="Disordered" evidence="1">
    <location>
        <begin position="1"/>
        <end position="23"/>
    </location>
</feature>
<proteinExistence type="predicted"/>
<dbReference type="VEuPathDB" id="ToxoDB:cyc_08958"/>
<reference evidence="2 3" key="1">
    <citation type="journal article" date="2016" name="BMC Genomics">
        <title>Comparative genomics reveals Cyclospora cayetanensis possesses coccidia-like metabolism and invasion components but unique surface antigens.</title>
        <authorList>
            <person name="Liu S."/>
            <person name="Wang L."/>
            <person name="Zheng H."/>
            <person name="Xu Z."/>
            <person name="Roellig D.M."/>
            <person name="Li N."/>
            <person name="Frace M.A."/>
            <person name="Tang K."/>
            <person name="Arrowood M.J."/>
            <person name="Moss D.M."/>
            <person name="Zhang L."/>
            <person name="Feng Y."/>
            <person name="Xiao L."/>
        </authorList>
    </citation>
    <scope>NUCLEOTIDE SEQUENCE [LARGE SCALE GENOMIC DNA]</scope>
    <source>
        <strain evidence="2 3">CHN_HEN01</strain>
    </source>
</reference>
<dbReference type="Proteomes" id="UP000095192">
    <property type="component" value="Unassembled WGS sequence"/>
</dbReference>
<dbReference type="EMBL" id="JROU02001641">
    <property type="protein sequence ID" value="OEH75759.1"/>
    <property type="molecule type" value="Genomic_DNA"/>
</dbReference>
<name>A0A1D3CX42_9EIME</name>
<dbReference type="InParanoid" id="A0A1D3CX42"/>
<evidence type="ECO:0000313" key="3">
    <source>
        <dbReference type="Proteomes" id="UP000095192"/>
    </source>
</evidence>
<accession>A0A1D3CX42</accession>
<gene>
    <name evidence="2" type="ORF">cyc_08958</name>
</gene>
<keyword evidence="3" id="KW-1185">Reference proteome</keyword>
<protein>
    <submittedName>
        <fullName evidence="2">Uncharacterized protein</fullName>
    </submittedName>
</protein>
<organism evidence="2 3">
    <name type="scientific">Cyclospora cayetanensis</name>
    <dbReference type="NCBI Taxonomy" id="88456"/>
    <lineage>
        <taxon>Eukaryota</taxon>
        <taxon>Sar</taxon>
        <taxon>Alveolata</taxon>
        <taxon>Apicomplexa</taxon>
        <taxon>Conoidasida</taxon>
        <taxon>Coccidia</taxon>
        <taxon>Eucoccidiorida</taxon>
        <taxon>Eimeriorina</taxon>
        <taxon>Eimeriidae</taxon>
        <taxon>Cyclospora</taxon>
    </lineage>
</organism>
<evidence type="ECO:0000256" key="1">
    <source>
        <dbReference type="SAM" id="MobiDB-lite"/>
    </source>
</evidence>
<feature type="compositionally biased region" description="Basic and acidic residues" evidence="1">
    <location>
        <begin position="14"/>
        <end position="23"/>
    </location>
</feature>
<sequence length="332" mass="33951">MAGADATLVSGAESDTKKTHSDDATRLHYSTTLTAATAAAASTEATADAGMMTSEGILSSAALLPPCRDTSWGVSPQQQPLIPRPEQPRSARFRSSSSVVLHAVRSRSASPFASSVLCARRGRLLRRSTLGAGVMRGLSSLRGGGNNSGAEVEALSLCAAALHCGGDPTTASGESSEATKKSAAVSSSRLQWLAGVMGRLVPGPLMRNPFARQQQQQLDGSADACQEALAAAGVSAWEEGRERNCPVFSSVDTPPPGKAGSPTGSIGALSLDASLALTDSPAVTDPVPLPEVTRSTAHFAEAVSTGIPQERAWGAATLPPAEGRKSATRCFS</sequence>
<evidence type="ECO:0000313" key="2">
    <source>
        <dbReference type="EMBL" id="OEH75759.1"/>
    </source>
</evidence>
<comment type="caution">
    <text evidence="2">The sequence shown here is derived from an EMBL/GenBank/DDBJ whole genome shotgun (WGS) entry which is preliminary data.</text>
</comment>
<dbReference type="AlphaFoldDB" id="A0A1D3CX42"/>